<dbReference type="Gene3D" id="3.30.40.10">
    <property type="entry name" value="Zinc/RING finger domain, C3HC4 (zinc finger)"/>
    <property type="match status" value="1"/>
</dbReference>
<dbReference type="PANTHER" id="PTHR22605">
    <property type="entry name" value="RZ-TYPE DOMAIN-CONTAINING PROTEIN"/>
    <property type="match status" value="1"/>
</dbReference>
<dbReference type="SUPFAM" id="SSF57850">
    <property type="entry name" value="RING/U-box"/>
    <property type="match status" value="1"/>
</dbReference>
<evidence type="ECO:0000313" key="2">
    <source>
        <dbReference type="Proteomes" id="UP000596742"/>
    </source>
</evidence>
<dbReference type="PANTHER" id="PTHR22605:SF16">
    <property type="entry name" value="E3 UBIQUITIN-PROTEIN LIGASE RNF213"/>
    <property type="match status" value="1"/>
</dbReference>
<reference evidence="1" key="1">
    <citation type="submission" date="2018-11" db="EMBL/GenBank/DDBJ databases">
        <authorList>
            <person name="Alioto T."/>
            <person name="Alioto T."/>
        </authorList>
    </citation>
    <scope>NUCLEOTIDE SEQUENCE</scope>
</reference>
<accession>A0A8B6CMI1</accession>
<dbReference type="EMBL" id="UYJE01002045">
    <property type="protein sequence ID" value="VDI07411.1"/>
    <property type="molecule type" value="Genomic_DNA"/>
</dbReference>
<proteinExistence type="predicted"/>
<protein>
    <recommendedName>
        <fullName evidence="3">RING-type domain-containing protein</fullName>
    </recommendedName>
</protein>
<dbReference type="GO" id="GO:0016887">
    <property type="term" value="F:ATP hydrolysis activity"/>
    <property type="evidence" value="ECO:0007669"/>
    <property type="project" value="InterPro"/>
</dbReference>
<keyword evidence="2" id="KW-1185">Reference proteome</keyword>
<dbReference type="InterPro" id="IPR013083">
    <property type="entry name" value="Znf_RING/FYVE/PHD"/>
</dbReference>
<dbReference type="AlphaFoldDB" id="A0A8B6CMI1"/>
<dbReference type="Proteomes" id="UP000596742">
    <property type="component" value="Unassembled WGS sequence"/>
</dbReference>
<organism evidence="1 2">
    <name type="scientific">Mytilus galloprovincialis</name>
    <name type="common">Mediterranean mussel</name>
    <dbReference type="NCBI Taxonomy" id="29158"/>
    <lineage>
        <taxon>Eukaryota</taxon>
        <taxon>Metazoa</taxon>
        <taxon>Spiralia</taxon>
        <taxon>Lophotrochozoa</taxon>
        <taxon>Mollusca</taxon>
        <taxon>Bivalvia</taxon>
        <taxon>Autobranchia</taxon>
        <taxon>Pteriomorphia</taxon>
        <taxon>Mytilida</taxon>
        <taxon>Mytiloidea</taxon>
        <taxon>Mytilidae</taxon>
        <taxon>Mytilinae</taxon>
        <taxon>Mytilus</taxon>
    </lineage>
</organism>
<comment type="caution">
    <text evidence="1">The sequence shown here is derived from an EMBL/GenBank/DDBJ whole genome shotgun (WGS) entry which is preliminary data.</text>
</comment>
<dbReference type="OrthoDB" id="6146834at2759"/>
<dbReference type="InterPro" id="IPR031248">
    <property type="entry name" value="RNF213"/>
</dbReference>
<evidence type="ECO:0008006" key="3">
    <source>
        <dbReference type="Google" id="ProtNLM"/>
    </source>
</evidence>
<gene>
    <name evidence="1" type="ORF">MGAL_10B061166</name>
</gene>
<dbReference type="GO" id="GO:0004842">
    <property type="term" value="F:ubiquitin-protein transferase activity"/>
    <property type="evidence" value="ECO:0007669"/>
    <property type="project" value="InterPro"/>
</dbReference>
<name>A0A8B6CMI1_MYTGA</name>
<evidence type="ECO:0000313" key="1">
    <source>
        <dbReference type="EMBL" id="VDI07411.1"/>
    </source>
</evidence>
<sequence>MITTNSRILSPAEVDDLLTTLPIDKQNVTSLTLQQFHTEQQFSRQIRSCAERKTESDSLLIVQCECGDQNAELIACARYSIQRELKNINEENSEVKFHVVLLVHLPGIAGDSFTGFQCGLWHSAHIDDLRISKVIPAFCYMHGKTAGEILSGKKKPEFKQPNTMDVNVELKTSVEDESESNLFDQDEFNIKEFILSCIHKALACLKDPPTDSARTTERLKIVLNLLENHEGPNAVLSGVAEHTTKIIIEREESHKTISSVNWLNMVASKSENIKRAGTFRKSVSQGLESRVVPILAGIVSFIDTNRNLDILIRNDEQKQTWQTDLWLHFINDPELTQLNYATIVSPKQQELQEVFVKTTSATGKVFSATMPFSWLIYNQIDEVLTNTKETQDNENNIDLVLKAADIFRDFPVGKLLLSIDGVSTHAILECYIRDFVHMVYPVQTEDEGILVCEGVAIGCRRLLRGEYGSLLPSLFGCHVAYFSQAARFKNFSHIVCVWPDCSEKIVAFKQKDANNFLVTDEENTLDILALQLLIEDLRPAREQLNKQETRNEWLQKVCQYRPVVERIFGHFKQDILNQEFKYEGRCQEGLNQARYRWTRTFIVKLFIENVCISNEEEGKEVVRCMALWTKLGRKDTDLKALPTFEAIETYLKERNESVLSHCFGVLLKCSACAYKISSFPVKLPCGDVYCKKCYKDLIAVKKQCMKCNEPLPENFNPEALHKSENLTKYTDFRRRCNSFFMEVVSQLCFAEGTPPSPEVIKKLQSYIIGQSESEREETLVSKELTVFQDSIDPTPVVRSFLLQQLMQTSGVDIEEHLTTYFERTSQLVASFGKQEELVELCLLILQCMEDSIHQKHQQYIDTEEEITVTTRMIREASNTICSNDIGMLEKIKNIAKIKFSLSVVAHYVQIICGISQRRIPITGHLKRLFETAGQLCEDCACPWPRKYFVKHLCRSYGIDTYQLVKDSFDFLEWIQLPDMKGKEVKECHDRYIVCGDKYKAIREAVVAAGISQNEIELQEALSVQHKDAWQTRVMVLLALHREVAMNNIHTDEQKFSDQGHSILIETVSKHGLFKDQDKLPATVMQNELWKDPRFNIYCEMNLKQQNFNCLLTHYLVMMMEIPGEKILLSPFKNIALFPENMIDAYFPTMPQDEAVYAAEAILQARSRKDENPVLYLHHAKHYTPSHAQALPLSVFWMDKGLVLGTTTLNCANI</sequence>